<dbReference type="FunFam" id="3.30.160.60:FF:000072">
    <property type="entry name" value="zinc finger protein 143 isoform X1"/>
    <property type="match status" value="1"/>
</dbReference>
<evidence type="ECO:0000259" key="11">
    <source>
        <dbReference type="PROSITE" id="PS50157"/>
    </source>
</evidence>
<feature type="domain" description="C2H2-type" evidence="11">
    <location>
        <begin position="251"/>
        <end position="281"/>
    </location>
</feature>
<feature type="region of interest" description="Disordered" evidence="10">
    <location>
        <begin position="123"/>
        <end position="143"/>
    </location>
</feature>
<reference evidence="12" key="1">
    <citation type="submission" date="2020-12" db="EMBL/GenBank/DDBJ databases">
        <title>Metabolic potential, ecology and presence of endohyphal bacteria is reflected in genomic diversity of Mucoromycotina.</title>
        <authorList>
            <person name="Muszewska A."/>
            <person name="Okrasinska A."/>
            <person name="Steczkiewicz K."/>
            <person name="Drgas O."/>
            <person name="Orlowska M."/>
            <person name="Perlinska-Lenart U."/>
            <person name="Aleksandrzak-Piekarczyk T."/>
            <person name="Szatraj K."/>
            <person name="Zielenkiewicz U."/>
            <person name="Pilsyk S."/>
            <person name="Malc E."/>
            <person name="Mieczkowski P."/>
            <person name="Kruszewska J.S."/>
            <person name="Biernat P."/>
            <person name="Pawlowska J."/>
        </authorList>
    </citation>
    <scope>NUCLEOTIDE SEQUENCE</scope>
    <source>
        <strain evidence="12">WA0000017839</strain>
    </source>
</reference>
<keyword evidence="8" id="KW-0539">Nucleus</keyword>
<dbReference type="InterPro" id="IPR036236">
    <property type="entry name" value="Znf_C2H2_sf"/>
</dbReference>
<evidence type="ECO:0000256" key="3">
    <source>
        <dbReference type="ARBA" id="ARBA00022737"/>
    </source>
</evidence>
<dbReference type="Gene3D" id="3.30.160.60">
    <property type="entry name" value="Classic Zinc Finger"/>
    <property type="match status" value="2"/>
</dbReference>
<protein>
    <recommendedName>
        <fullName evidence="11">C2H2-type domain-containing protein</fullName>
    </recommendedName>
</protein>
<feature type="compositionally biased region" description="Polar residues" evidence="10">
    <location>
        <begin position="328"/>
        <end position="341"/>
    </location>
</feature>
<dbReference type="SMART" id="SM00355">
    <property type="entry name" value="ZnF_C2H2"/>
    <property type="match status" value="2"/>
</dbReference>
<evidence type="ECO:0000313" key="13">
    <source>
        <dbReference type="Proteomes" id="UP000603453"/>
    </source>
</evidence>
<feature type="compositionally biased region" description="Low complexity" evidence="10">
    <location>
        <begin position="53"/>
        <end position="64"/>
    </location>
</feature>
<feature type="compositionally biased region" description="Low complexity" evidence="10">
    <location>
        <begin position="196"/>
        <end position="211"/>
    </location>
</feature>
<comment type="subcellular location">
    <subcellularLocation>
        <location evidence="1">Nucleus</location>
    </subcellularLocation>
</comment>
<dbReference type="GO" id="GO:0008270">
    <property type="term" value="F:zinc ion binding"/>
    <property type="evidence" value="ECO:0007669"/>
    <property type="project" value="UniProtKB-KW"/>
</dbReference>
<dbReference type="GO" id="GO:0005634">
    <property type="term" value="C:nucleus"/>
    <property type="evidence" value="ECO:0007669"/>
    <property type="project" value="UniProtKB-SubCell"/>
</dbReference>
<proteinExistence type="predicted"/>
<feature type="domain" description="C2H2-type" evidence="11">
    <location>
        <begin position="282"/>
        <end position="313"/>
    </location>
</feature>
<evidence type="ECO:0000256" key="4">
    <source>
        <dbReference type="ARBA" id="ARBA00022771"/>
    </source>
</evidence>
<gene>
    <name evidence="12" type="ORF">INT47_010216</name>
</gene>
<dbReference type="InterPro" id="IPR051061">
    <property type="entry name" value="Zinc_finger_trans_reg"/>
</dbReference>
<evidence type="ECO:0000256" key="9">
    <source>
        <dbReference type="PROSITE-ProRule" id="PRU00042"/>
    </source>
</evidence>
<accession>A0A8H7V618</accession>
<dbReference type="PROSITE" id="PS00028">
    <property type="entry name" value="ZINC_FINGER_C2H2_1"/>
    <property type="match status" value="2"/>
</dbReference>
<organism evidence="12 13">
    <name type="scientific">Mucor saturninus</name>
    <dbReference type="NCBI Taxonomy" id="64648"/>
    <lineage>
        <taxon>Eukaryota</taxon>
        <taxon>Fungi</taxon>
        <taxon>Fungi incertae sedis</taxon>
        <taxon>Mucoromycota</taxon>
        <taxon>Mucoromycotina</taxon>
        <taxon>Mucoromycetes</taxon>
        <taxon>Mucorales</taxon>
        <taxon>Mucorineae</taxon>
        <taxon>Mucoraceae</taxon>
        <taxon>Mucor</taxon>
    </lineage>
</organism>
<dbReference type="Pfam" id="PF00096">
    <property type="entry name" value="zf-C2H2"/>
    <property type="match status" value="2"/>
</dbReference>
<keyword evidence="2" id="KW-0479">Metal-binding</keyword>
<keyword evidence="4 9" id="KW-0863">Zinc-finger</keyword>
<evidence type="ECO:0000256" key="2">
    <source>
        <dbReference type="ARBA" id="ARBA00022723"/>
    </source>
</evidence>
<dbReference type="PROSITE" id="PS50157">
    <property type="entry name" value="ZINC_FINGER_C2H2_2"/>
    <property type="match status" value="2"/>
</dbReference>
<keyword evidence="13" id="KW-1185">Reference proteome</keyword>
<feature type="region of interest" description="Disordered" evidence="10">
    <location>
        <begin position="192"/>
        <end position="246"/>
    </location>
</feature>
<keyword evidence="6" id="KW-0805">Transcription regulation</keyword>
<dbReference type="PANTHER" id="PTHR46179">
    <property type="entry name" value="ZINC FINGER PROTEIN"/>
    <property type="match status" value="1"/>
</dbReference>
<evidence type="ECO:0000256" key="7">
    <source>
        <dbReference type="ARBA" id="ARBA00023163"/>
    </source>
</evidence>
<feature type="compositionally biased region" description="Low complexity" evidence="10">
    <location>
        <begin position="315"/>
        <end position="327"/>
    </location>
</feature>
<evidence type="ECO:0000256" key="1">
    <source>
        <dbReference type="ARBA" id="ARBA00004123"/>
    </source>
</evidence>
<sequence length="341" mass="38237">MYSNNYQPTFDLTSHLSPSDLEFDRCLNTNYQQQRSDSIDYSRRPSYFTGLLSSNNNSSEASYSDGEQQTPSPFNSYEDYQYHHPLDNSNNKRRLSTLVELPHLSYPQQASMAYHHGGWMGQQNVATSSSSAGTDSPQRCNSSPMIYANPAVDMYSPQTYLTYNHHSGGYPLVDNVMMTSLPSTTTADGIYRERASSSSSSSSSSDSALSVSPPPSSRRTSKVNLKSPLKPTRSRGRRVSNSPSIAGQKVFTCKQDDCGKVFKRSEHLKRHVRSIHTLEKPFECPYHSCSKRFSRSDNLNQHIRIHRHTGKDKNNNSSPTASSTTAAVRNNSFSNNYMPTY</sequence>
<keyword evidence="5" id="KW-0862">Zinc</keyword>
<keyword evidence="7" id="KW-0804">Transcription</keyword>
<dbReference type="GO" id="GO:0000978">
    <property type="term" value="F:RNA polymerase II cis-regulatory region sequence-specific DNA binding"/>
    <property type="evidence" value="ECO:0007669"/>
    <property type="project" value="UniProtKB-ARBA"/>
</dbReference>
<feature type="region of interest" description="Disordered" evidence="10">
    <location>
        <begin position="50"/>
        <end position="90"/>
    </location>
</feature>
<dbReference type="GO" id="GO:0000981">
    <property type="term" value="F:DNA-binding transcription factor activity, RNA polymerase II-specific"/>
    <property type="evidence" value="ECO:0007669"/>
    <property type="project" value="UniProtKB-ARBA"/>
</dbReference>
<evidence type="ECO:0000256" key="8">
    <source>
        <dbReference type="ARBA" id="ARBA00023242"/>
    </source>
</evidence>
<dbReference type="FunFam" id="3.30.160.60:FF:000125">
    <property type="entry name" value="Putative zinc finger protein 143"/>
    <property type="match status" value="1"/>
</dbReference>
<comment type="caution">
    <text evidence="12">The sequence shown here is derived from an EMBL/GenBank/DDBJ whole genome shotgun (WGS) entry which is preliminary data.</text>
</comment>
<evidence type="ECO:0000256" key="5">
    <source>
        <dbReference type="ARBA" id="ARBA00022833"/>
    </source>
</evidence>
<feature type="compositionally biased region" description="Polar residues" evidence="10">
    <location>
        <begin position="65"/>
        <end position="75"/>
    </location>
</feature>
<dbReference type="InterPro" id="IPR013087">
    <property type="entry name" value="Znf_C2H2_type"/>
</dbReference>
<dbReference type="PANTHER" id="PTHR46179:SF13">
    <property type="entry name" value="C2H2-TYPE DOMAIN-CONTAINING PROTEIN"/>
    <property type="match status" value="1"/>
</dbReference>
<evidence type="ECO:0000256" key="6">
    <source>
        <dbReference type="ARBA" id="ARBA00023015"/>
    </source>
</evidence>
<dbReference type="SUPFAM" id="SSF57667">
    <property type="entry name" value="beta-beta-alpha zinc fingers"/>
    <property type="match status" value="1"/>
</dbReference>
<name>A0A8H7V618_9FUNG</name>
<evidence type="ECO:0000313" key="12">
    <source>
        <dbReference type="EMBL" id="KAG2208520.1"/>
    </source>
</evidence>
<dbReference type="AlphaFoldDB" id="A0A8H7V618"/>
<evidence type="ECO:0000256" key="10">
    <source>
        <dbReference type="SAM" id="MobiDB-lite"/>
    </source>
</evidence>
<keyword evidence="3" id="KW-0677">Repeat</keyword>
<dbReference type="EMBL" id="JAEPRD010000019">
    <property type="protein sequence ID" value="KAG2208520.1"/>
    <property type="molecule type" value="Genomic_DNA"/>
</dbReference>
<dbReference type="Proteomes" id="UP000603453">
    <property type="component" value="Unassembled WGS sequence"/>
</dbReference>
<dbReference type="OrthoDB" id="6365676at2759"/>
<feature type="region of interest" description="Disordered" evidence="10">
    <location>
        <begin position="307"/>
        <end position="341"/>
    </location>
</feature>